<keyword evidence="2" id="KW-0732">Signal</keyword>
<feature type="chain" id="PRO_5046591185" description="Secreted protein" evidence="2">
    <location>
        <begin position="20"/>
        <end position="121"/>
    </location>
</feature>
<proteinExistence type="predicted"/>
<name>A0ABU7CR45_9TELE</name>
<evidence type="ECO:0008006" key="5">
    <source>
        <dbReference type="Google" id="ProtNLM"/>
    </source>
</evidence>
<dbReference type="Proteomes" id="UP001352852">
    <property type="component" value="Unassembled WGS sequence"/>
</dbReference>
<gene>
    <name evidence="3" type="ORF">CHARACLAT_022819</name>
</gene>
<feature type="compositionally biased region" description="Basic and acidic residues" evidence="1">
    <location>
        <begin position="43"/>
        <end position="54"/>
    </location>
</feature>
<sequence>MVEIAAFSFCLLCSMPGTAQESAACLWDTVCQANLPAFQVRASKRERERGRETEQECESEPGSCSSWLRGRKREALRSVSAFVNDIFLHVGPTACMTYVDAESCSDSQMILRCAVPEPVHL</sequence>
<comment type="caution">
    <text evidence="3">The sequence shown here is derived from an EMBL/GenBank/DDBJ whole genome shotgun (WGS) entry which is preliminary data.</text>
</comment>
<dbReference type="EMBL" id="JAHUTJ010002357">
    <property type="protein sequence ID" value="MED6265177.1"/>
    <property type="molecule type" value="Genomic_DNA"/>
</dbReference>
<evidence type="ECO:0000256" key="2">
    <source>
        <dbReference type="SAM" id="SignalP"/>
    </source>
</evidence>
<accession>A0ABU7CR45</accession>
<feature type="signal peptide" evidence="2">
    <location>
        <begin position="1"/>
        <end position="19"/>
    </location>
</feature>
<organism evidence="3 4">
    <name type="scientific">Characodon lateralis</name>
    <dbReference type="NCBI Taxonomy" id="208331"/>
    <lineage>
        <taxon>Eukaryota</taxon>
        <taxon>Metazoa</taxon>
        <taxon>Chordata</taxon>
        <taxon>Craniata</taxon>
        <taxon>Vertebrata</taxon>
        <taxon>Euteleostomi</taxon>
        <taxon>Actinopterygii</taxon>
        <taxon>Neopterygii</taxon>
        <taxon>Teleostei</taxon>
        <taxon>Neoteleostei</taxon>
        <taxon>Acanthomorphata</taxon>
        <taxon>Ovalentaria</taxon>
        <taxon>Atherinomorphae</taxon>
        <taxon>Cyprinodontiformes</taxon>
        <taxon>Goodeidae</taxon>
        <taxon>Characodon</taxon>
    </lineage>
</organism>
<evidence type="ECO:0000313" key="4">
    <source>
        <dbReference type="Proteomes" id="UP001352852"/>
    </source>
</evidence>
<protein>
    <recommendedName>
        <fullName evidence="5">Secreted protein</fullName>
    </recommendedName>
</protein>
<evidence type="ECO:0000313" key="3">
    <source>
        <dbReference type="EMBL" id="MED6265177.1"/>
    </source>
</evidence>
<feature type="region of interest" description="Disordered" evidence="1">
    <location>
        <begin position="43"/>
        <end position="64"/>
    </location>
</feature>
<keyword evidence="4" id="KW-1185">Reference proteome</keyword>
<evidence type="ECO:0000256" key="1">
    <source>
        <dbReference type="SAM" id="MobiDB-lite"/>
    </source>
</evidence>
<reference evidence="3 4" key="1">
    <citation type="submission" date="2021-06" db="EMBL/GenBank/DDBJ databases">
        <authorList>
            <person name="Palmer J.M."/>
        </authorList>
    </citation>
    <scope>NUCLEOTIDE SEQUENCE [LARGE SCALE GENOMIC DNA]</scope>
    <source>
        <strain evidence="3 4">CL_MEX2019</strain>
        <tissue evidence="3">Muscle</tissue>
    </source>
</reference>